<evidence type="ECO:0000313" key="3">
    <source>
        <dbReference type="Proteomes" id="UP000184480"/>
    </source>
</evidence>
<evidence type="ECO:0000256" key="1">
    <source>
        <dbReference type="SAM" id="SignalP"/>
    </source>
</evidence>
<keyword evidence="1" id="KW-0732">Signal</keyword>
<dbReference type="InterPro" id="IPR016879">
    <property type="entry name" value="UCP028299"/>
</dbReference>
<evidence type="ECO:0008006" key="4">
    <source>
        <dbReference type="Google" id="ProtNLM"/>
    </source>
</evidence>
<dbReference type="AlphaFoldDB" id="A0A1M5E3K5"/>
<keyword evidence="3" id="KW-1185">Reference proteome</keyword>
<feature type="signal peptide" evidence="1">
    <location>
        <begin position="1"/>
        <end position="25"/>
    </location>
</feature>
<dbReference type="Pfam" id="PF11777">
    <property type="entry name" value="DUF3316"/>
    <property type="match status" value="1"/>
</dbReference>
<dbReference type="RefSeq" id="WP_062184941.1">
    <property type="nucleotide sequence ID" value="NZ_BBXL01000033.1"/>
</dbReference>
<dbReference type="EMBL" id="FQUC01000009">
    <property type="protein sequence ID" value="SHF73813.1"/>
    <property type="molecule type" value="Genomic_DNA"/>
</dbReference>
<dbReference type="OrthoDB" id="1012285at2"/>
<evidence type="ECO:0000313" key="2">
    <source>
        <dbReference type="EMBL" id="SHF73813.1"/>
    </source>
</evidence>
<protein>
    <recommendedName>
        <fullName evidence="4">DUF3316 domain-containing protein</fullName>
    </recommendedName>
</protein>
<reference evidence="3" key="1">
    <citation type="submission" date="2016-11" db="EMBL/GenBank/DDBJ databases">
        <authorList>
            <person name="Varghese N."/>
            <person name="Submissions S."/>
        </authorList>
    </citation>
    <scope>NUCLEOTIDE SEQUENCE [LARGE SCALE GENOMIC DNA]</scope>
    <source>
        <strain evidence="3">DSM 27370</strain>
    </source>
</reference>
<accession>A0A1M5E3K5</accession>
<dbReference type="STRING" id="1346286.SAMN05444362_109138"/>
<organism evidence="2 3">
    <name type="scientific">Dysgonomonas macrotermitis</name>
    <dbReference type="NCBI Taxonomy" id="1346286"/>
    <lineage>
        <taxon>Bacteria</taxon>
        <taxon>Pseudomonadati</taxon>
        <taxon>Bacteroidota</taxon>
        <taxon>Bacteroidia</taxon>
        <taxon>Bacteroidales</taxon>
        <taxon>Dysgonomonadaceae</taxon>
        <taxon>Dysgonomonas</taxon>
    </lineage>
</organism>
<dbReference type="Proteomes" id="UP000184480">
    <property type="component" value="Unassembled WGS sequence"/>
</dbReference>
<gene>
    <name evidence="2" type="ORF">SAMN05444362_109138</name>
</gene>
<sequence length="283" mass="31976">MDARRLVVLLLCCITTVTNMVPMLAQESDSLRYYSTNKATSFAIGNSNMYDTYLSPLKYTGVSVRFLDERMKRTSWFNHKFTRQQIINLEVTSTDNPAGNADEYSLLAQYSWGGHYNLFRNDKFRFSAGALWNITAGVIYNQRNSNNPASAKAHSNINLSFIGFYDWKKITFRGQIDSPVLGILFSPHYGQSYYEISLGNSVGVVNFASVHNQRALRGYFTADIPVSKVTLRIGYLGSFYQTRVHGITSHIYSNSFVIGLVSESINISGNKIKTNKIINSSYY</sequence>
<name>A0A1M5E3K5_9BACT</name>
<proteinExistence type="predicted"/>
<feature type="chain" id="PRO_5009909708" description="DUF3316 domain-containing protein" evidence="1">
    <location>
        <begin position="26"/>
        <end position="283"/>
    </location>
</feature>